<keyword evidence="1" id="KW-1133">Transmembrane helix</keyword>
<reference evidence="3 4" key="1">
    <citation type="submission" date="2020-06" db="EMBL/GenBank/DDBJ databases">
        <title>High-quality draft genome of sulfate reducer Desulfobacter latus type strain AcrS2 isolated from marine sediment.</title>
        <authorList>
            <person name="Hoppe M."/>
            <person name="Larsen C.K."/>
            <person name="Marshall I.P.G."/>
            <person name="Schramm A."/>
            <person name="Marietou A.G."/>
        </authorList>
    </citation>
    <scope>NUCLEOTIDE SEQUENCE [LARGE SCALE GENOMIC DNA]</scope>
    <source>
        <strain evidence="3 4">AcRS2</strain>
    </source>
</reference>
<feature type="transmembrane region" description="Helical" evidence="1">
    <location>
        <begin position="9"/>
        <end position="30"/>
    </location>
</feature>
<evidence type="ECO:0000256" key="1">
    <source>
        <dbReference type="SAM" id="Phobius"/>
    </source>
</evidence>
<protein>
    <submittedName>
        <fullName evidence="3">Lysophospholipid acyltransferase family protein</fullName>
    </submittedName>
</protein>
<dbReference type="GO" id="GO:0016746">
    <property type="term" value="F:acyltransferase activity"/>
    <property type="evidence" value="ECO:0007669"/>
    <property type="project" value="UniProtKB-KW"/>
</dbReference>
<dbReference type="AlphaFoldDB" id="A0A850T5Q2"/>
<evidence type="ECO:0000313" key="3">
    <source>
        <dbReference type="EMBL" id="NWH04255.1"/>
    </source>
</evidence>
<dbReference type="Pfam" id="PF04028">
    <property type="entry name" value="DUF374"/>
    <property type="match status" value="1"/>
</dbReference>
<evidence type="ECO:0000313" key="4">
    <source>
        <dbReference type="Proteomes" id="UP000553343"/>
    </source>
</evidence>
<name>A0A850T5Q2_9BACT</name>
<keyword evidence="1" id="KW-0812">Transmembrane</keyword>
<feature type="domain" description="DUF374" evidence="2">
    <location>
        <begin position="68"/>
        <end position="132"/>
    </location>
</feature>
<comment type="caution">
    <text evidence="3">The sequence shown here is derived from an EMBL/GenBank/DDBJ whole genome shotgun (WGS) entry which is preliminary data.</text>
</comment>
<keyword evidence="1" id="KW-0472">Membrane</keyword>
<dbReference type="Proteomes" id="UP000553343">
    <property type="component" value="Unassembled WGS sequence"/>
</dbReference>
<gene>
    <name evidence="3" type="ORF">HXW94_04510</name>
</gene>
<dbReference type="SUPFAM" id="SSF69593">
    <property type="entry name" value="Glycerol-3-phosphate (1)-acyltransferase"/>
    <property type="match status" value="1"/>
</dbReference>
<dbReference type="InterPro" id="IPR007172">
    <property type="entry name" value="DUF374"/>
</dbReference>
<evidence type="ECO:0000259" key="2">
    <source>
        <dbReference type="Pfam" id="PF04028"/>
    </source>
</evidence>
<keyword evidence="4" id="KW-1185">Reference proteome</keyword>
<dbReference type="CDD" id="cd07983">
    <property type="entry name" value="LPLAT_DUF374-like"/>
    <property type="match status" value="1"/>
</dbReference>
<proteinExistence type="predicted"/>
<accession>A0A850T5Q2</accession>
<sequence>MIKKTFRRFLYYYLFPYTGLFLVKLLSATYRVRIVDQYNEQNILKAGGRLVYASWHQRFFPGLTFLSSRKPITCIISQSHDGEIVARAATILGWRVVRGSSSHGGGQALETVKSLVDQGYKVGHAVDGPQGPFGMVKPGLIRIAQYADMPIVPTIISGQNRWVFNSWDRFMVPKPFSRLIIRFASPIHVPRDMGQGGFEQMQARVAQCLKQLYEDTDDIWRDDARIKEIFG</sequence>
<dbReference type="RefSeq" id="WP_178365707.1">
    <property type="nucleotide sequence ID" value="NZ_JACADJ010000009.1"/>
</dbReference>
<keyword evidence="3" id="KW-0808">Transferase</keyword>
<dbReference type="EMBL" id="JACADJ010000009">
    <property type="protein sequence ID" value="NWH04255.1"/>
    <property type="molecule type" value="Genomic_DNA"/>
</dbReference>
<keyword evidence="3" id="KW-0012">Acyltransferase</keyword>
<organism evidence="3 4">
    <name type="scientific">Desulfobacter latus</name>
    <dbReference type="NCBI Taxonomy" id="2292"/>
    <lineage>
        <taxon>Bacteria</taxon>
        <taxon>Pseudomonadati</taxon>
        <taxon>Thermodesulfobacteriota</taxon>
        <taxon>Desulfobacteria</taxon>
        <taxon>Desulfobacterales</taxon>
        <taxon>Desulfobacteraceae</taxon>
        <taxon>Desulfobacter</taxon>
    </lineage>
</organism>